<dbReference type="Proteomes" id="UP000658656">
    <property type="component" value="Unassembled WGS sequence"/>
</dbReference>
<reference evidence="4" key="1">
    <citation type="journal article" date="2014" name="Int. J. Syst. Evol. Microbiol.">
        <title>Complete genome sequence of Corynebacterium casei LMG S-19264T (=DSM 44701T), isolated from a smear-ripened cheese.</title>
        <authorList>
            <consortium name="US DOE Joint Genome Institute (JGI-PGF)"/>
            <person name="Walter F."/>
            <person name="Albersmeier A."/>
            <person name="Kalinowski J."/>
            <person name="Ruckert C."/>
        </authorList>
    </citation>
    <scope>NUCLEOTIDE SEQUENCE</scope>
    <source>
        <strain evidence="4">CGMCC 4.7679</strain>
    </source>
</reference>
<dbReference type="GO" id="GO:0000272">
    <property type="term" value="P:polysaccharide catabolic process"/>
    <property type="evidence" value="ECO:0007669"/>
    <property type="project" value="UniProtKB-KW"/>
</dbReference>
<proteinExistence type="inferred from homology"/>
<evidence type="ECO:0008006" key="6">
    <source>
        <dbReference type="Google" id="ProtNLM"/>
    </source>
</evidence>
<dbReference type="InterPro" id="IPR002594">
    <property type="entry name" value="GH12"/>
</dbReference>
<evidence type="ECO:0000313" key="4">
    <source>
        <dbReference type="EMBL" id="GHF70917.1"/>
    </source>
</evidence>
<dbReference type="PANTHER" id="PTHR34002">
    <property type="entry name" value="BLR1656 PROTEIN"/>
    <property type="match status" value="1"/>
</dbReference>
<name>A0A8H9IWP0_9PSEU</name>
<keyword evidence="2" id="KW-0326">Glycosidase</keyword>
<dbReference type="InterPro" id="IPR013319">
    <property type="entry name" value="GH11/12"/>
</dbReference>
<dbReference type="EMBL" id="BNAV01000008">
    <property type="protein sequence ID" value="GHF70917.1"/>
    <property type="molecule type" value="Genomic_DNA"/>
</dbReference>
<dbReference type="PANTHER" id="PTHR34002:SF9">
    <property type="entry name" value="XYLOGLUCAN-SPECIFIC ENDO-BETA-1,4-GLUCANASE A"/>
    <property type="match status" value="1"/>
</dbReference>
<organism evidence="4 5">
    <name type="scientific">Amycolatopsis bartoniae</name>
    <dbReference type="NCBI Taxonomy" id="941986"/>
    <lineage>
        <taxon>Bacteria</taxon>
        <taxon>Bacillati</taxon>
        <taxon>Actinomycetota</taxon>
        <taxon>Actinomycetes</taxon>
        <taxon>Pseudonocardiales</taxon>
        <taxon>Pseudonocardiaceae</taxon>
        <taxon>Amycolatopsis</taxon>
    </lineage>
</organism>
<dbReference type="InterPro" id="IPR013320">
    <property type="entry name" value="ConA-like_dom_sf"/>
</dbReference>
<dbReference type="Pfam" id="PF01670">
    <property type="entry name" value="Glyco_hydro_12"/>
    <property type="match status" value="1"/>
</dbReference>
<dbReference type="Gene3D" id="2.60.120.180">
    <property type="match status" value="1"/>
</dbReference>
<comment type="caution">
    <text evidence="4">The sequence shown here is derived from an EMBL/GenBank/DDBJ whole genome shotgun (WGS) entry which is preliminary data.</text>
</comment>
<sequence length="224" mass="24022">MRIATTVTAVLASVLLGTATAQAATWSSSDQWAEWSTGGYTVRQDCWASNHGPETIYANSSSNFWVDSTQPATDGVKCYPHSARNVGRTLSSLATLTSSFNVTLPGSGVYNAAYDIWANSNAYEVMIWENRVTAGPLGSKQTTASIGGVSYDVYRGNNGHEVYSFVRGNVTSGGVDILSVLKWLRSNGWWGDVTLGEVQFGFEISSTGGATERFTTNSYSVSFS</sequence>
<keyword evidence="2" id="KW-0624">Polysaccharide degradation</keyword>
<dbReference type="AlphaFoldDB" id="A0A8H9IWP0"/>
<feature type="chain" id="PRO_5034165147" description="Glycosyl hydrolase family 12" evidence="3">
    <location>
        <begin position="24"/>
        <end position="224"/>
    </location>
</feature>
<evidence type="ECO:0000313" key="5">
    <source>
        <dbReference type="Proteomes" id="UP000658656"/>
    </source>
</evidence>
<protein>
    <recommendedName>
        <fullName evidence="6">Glycosyl hydrolase family 12</fullName>
    </recommendedName>
</protein>
<keyword evidence="2" id="KW-0378">Hydrolase</keyword>
<dbReference type="OrthoDB" id="8885070at2"/>
<keyword evidence="5" id="KW-1185">Reference proteome</keyword>
<feature type="signal peptide" evidence="3">
    <location>
        <begin position="1"/>
        <end position="23"/>
    </location>
</feature>
<keyword evidence="3" id="KW-0732">Signal</keyword>
<comment type="similarity">
    <text evidence="1 2">Belongs to the glycosyl hydrolase 12 (cellulase H) family.</text>
</comment>
<dbReference type="SUPFAM" id="SSF49899">
    <property type="entry name" value="Concanavalin A-like lectins/glucanases"/>
    <property type="match status" value="1"/>
</dbReference>
<dbReference type="GO" id="GO:0008810">
    <property type="term" value="F:cellulase activity"/>
    <property type="evidence" value="ECO:0007669"/>
    <property type="project" value="InterPro"/>
</dbReference>
<reference evidence="4" key="2">
    <citation type="submission" date="2020-09" db="EMBL/GenBank/DDBJ databases">
        <authorList>
            <person name="Sun Q."/>
            <person name="Zhou Y."/>
        </authorList>
    </citation>
    <scope>NUCLEOTIDE SEQUENCE</scope>
    <source>
        <strain evidence="4">CGMCC 4.7679</strain>
    </source>
</reference>
<evidence type="ECO:0000256" key="2">
    <source>
        <dbReference type="RuleBase" id="RU361163"/>
    </source>
</evidence>
<gene>
    <name evidence="4" type="ORF">GCM10017566_50970</name>
</gene>
<evidence type="ECO:0000256" key="3">
    <source>
        <dbReference type="SAM" id="SignalP"/>
    </source>
</evidence>
<evidence type="ECO:0000256" key="1">
    <source>
        <dbReference type="ARBA" id="ARBA00005519"/>
    </source>
</evidence>
<dbReference type="RefSeq" id="WP_145933415.1">
    <property type="nucleotide sequence ID" value="NZ_BNAV01000008.1"/>
</dbReference>
<accession>A0A8H9IWP0</accession>
<keyword evidence="2" id="KW-0119">Carbohydrate metabolism</keyword>